<dbReference type="GO" id="GO:0005886">
    <property type="term" value="C:plasma membrane"/>
    <property type="evidence" value="ECO:0007669"/>
    <property type="project" value="UniProtKB-SubCell"/>
</dbReference>
<feature type="transmembrane region" description="Helical" evidence="6">
    <location>
        <begin position="176"/>
        <end position="196"/>
    </location>
</feature>
<reference evidence="8 9" key="1">
    <citation type="submission" date="2018-05" db="EMBL/GenBank/DDBJ databases">
        <title>Kurthia sibirica genome sequence.</title>
        <authorList>
            <person name="Maclea K.S."/>
            <person name="Goen A.E."/>
        </authorList>
    </citation>
    <scope>NUCLEOTIDE SEQUENCE [LARGE SCALE GENOMIC DNA]</scope>
    <source>
        <strain evidence="8 9">ATCC 49154</strain>
    </source>
</reference>
<keyword evidence="4 6" id="KW-1133">Transmembrane helix</keyword>
<keyword evidence="3 6" id="KW-0812">Transmembrane</keyword>
<dbReference type="PROSITE" id="PS50850">
    <property type="entry name" value="MFS"/>
    <property type="match status" value="1"/>
</dbReference>
<evidence type="ECO:0000256" key="4">
    <source>
        <dbReference type="ARBA" id="ARBA00022989"/>
    </source>
</evidence>
<dbReference type="AlphaFoldDB" id="A0A2U3APB8"/>
<evidence type="ECO:0000313" key="9">
    <source>
        <dbReference type="Proteomes" id="UP000245938"/>
    </source>
</evidence>
<feature type="transmembrane region" description="Helical" evidence="6">
    <location>
        <begin position="111"/>
        <end position="132"/>
    </location>
</feature>
<protein>
    <submittedName>
        <fullName evidence="8">MFS transporter</fullName>
    </submittedName>
</protein>
<dbReference type="InterPro" id="IPR050327">
    <property type="entry name" value="Proton-linked_MCT"/>
</dbReference>
<evidence type="ECO:0000256" key="3">
    <source>
        <dbReference type="ARBA" id="ARBA00022692"/>
    </source>
</evidence>
<feature type="transmembrane region" description="Helical" evidence="6">
    <location>
        <begin position="275"/>
        <end position="297"/>
    </location>
</feature>
<organism evidence="8 9">
    <name type="scientific">Kurthia sibirica</name>
    <dbReference type="NCBI Taxonomy" id="202750"/>
    <lineage>
        <taxon>Bacteria</taxon>
        <taxon>Bacillati</taxon>
        <taxon>Bacillota</taxon>
        <taxon>Bacilli</taxon>
        <taxon>Bacillales</taxon>
        <taxon>Caryophanaceae</taxon>
        <taxon>Kurthia</taxon>
    </lineage>
</organism>
<dbReference type="PANTHER" id="PTHR11360:SF284">
    <property type="entry name" value="EG:103B4.3 PROTEIN-RELATED"/>
    <property type="match status" value="1"/>
</dbReference>
<feature type="transmembrane region" description="Helical" evidence="6">
    <location>
        <begin position="84"/>
        <end position="105"/>
    </location>
</feature>
<feature type="transmembrane region" description="Helical" evidence="6">
    <location>
        <begin position="144"/>
        <end position="164"/>
    </location>
</feature>
<feature type="transmembrane region" description="Helical" evidence="6">
    <location>
        <begin position="306"/>
        <end position="324"/>
    </location>
</feature>
<proteinExistence type="predicted"/>
<dbReference type="InterPro" id="IPR011701">
    <property type="entry name" value="MFS"/>
</dbReference>
<feature type="transmembrane region" description="Helical" evidence="6">
    <location>
        <begin position="242"/>
        <end position="263"/>
    </location>
</feature>
<dbReference type="EMBL" id="QFVR01000003">
    <property type="protein sequence ID" value="PWI26400.1"/>
    <property type="molecule type" value="Genomic_DNA"/>
</dbReference>
<accession>A0A2U3APB8</accession>
<dbReference type="InterPro" id="IPR036259">
    <property type="entry name" value="MFS_trans_sf"/>
</dbReference>
<evidence type="ECO:0000313" key="8">
    <source>
        <dbReference type="EMBL" id="PWI26400.1"/>
    </source>
</evidence>
<keyword evidence="5 6" id="KW-0472">Membrane</keyword>
<comment type="subcellular location">
    <subcellularLocation>
        <location evidence="1">Cell membrane</location>
        <topology evidence="1">Multi-pass membrane protein</topology>
    </subcellularLocation>
</comment>
<evidence type="ECO:0000256" key="6">
    <source>
        <dbReference type="SAM" id="Phobius"/>
    </source>
</evidence>
<evidence type="ECO:0000259" key="7">
    <source>
        <dbReference type="PROSITE" id="PS50850"/>
    </source>
</evidence>
<dbReference type="GO" id="GO:0022857">
    <property type="term" value="F:transmembrane transporter activity"/>
    <property type="evidence" value="ECO:0007669"/>
    <property type="project" value="InterPro"/>
</dbReference>
<dbReference type="Proteomes" id="UP000245938">
    <property type="component" value="Unassembled WGS sequence"/>
</dbReference>
<feature type="domain" description="Major facilitator superfamily (MFS) profile" evidence="7">
    <location>
        <begin position="20"/>
        <end position="420"/>
    </location>
</feature>
<sequence>MNTASTTTSTKKKLHYAWIILIGVALIVGLTKAGLTSIGGLFITPVTTDLGIGVGSFSLYFSIASLVTMFSLPIAGKLIAKYDVRVVLVSAIILQAGGFAAFGLMNSVWGWYIFCIPMSIGSVFITQLAGPILINNWFKKHNGLALGIMVATGGIIGAILQPAAGNLISDVGWRNTYFILAAIVAVVVIPLIIFLIRFTPASKGIQPLGADEVQVSQKEDEVAVAPSTAGVSFKNAKKSSAFIALFLFFFIITSIASFGQYLAPFAMSNGFDIKFAGTALGLMQLGIVAGALTFGFLSDKFGAKNTAIFAMILGVIPMILFIVAPTNSVVFIIGVVVFGFMTTSLGTLVPLLTSSLFGMKDYSQIYSLAAIGLAAAGIIALPVYGFIFQATGSYSSILYVIIALLIINILLVLWAFVGKKKLLANGAWEK</sequence>
<dbReference type="PANTHER" id="PTHR11360">
    <property type="entry name" value="MONOCARBOXYLATE TRANSPORTER"/>
    <property type="match status" value="1"/>
</dbReference>
<keyword evidence="2" id="KW-0813">Transport</keyword>
<feature type="transmembrane region" description="Helical" evidence="6">
    <location>
        <begin position="396"/>
        <end position="417"/>
    </location>
</feature>
<dbReference type="Gene3D" id="1.20.1250.20">
    <property type="entry name" value="MFS general substrate transporter like domains"/>
    <property type="match status" value="2"/>
</dbReference>
<dbReference type="InterPro" id="IPR020846">
    <property type="entry name" value="MFS_dom"/>
</dbReference>
<dbReference type="SUPFAM" id="SSF103473">
    <property type="entry name" value="MFS general substrate transporter"/>
    <property type="match status" value="1"/>
</dbReference>
<dbReference type="RefSeq" id="WP_109305004.1">
    <property type="nucleotide sequence ID" value="NZ_BJUF01000022.1"/>
</dbReference>
<dbReference type="OrthoDB" id="182417at2"/>
<name>A0A2U3APB8_9BACL</name>
<evidence type="ECO:0000256" key="2">
    <source>
        <dbReference type="ARBA" id="ARBA00022448"/>
    </source>
</evidence>
<feature type="transmembrane region" description="Helical" evidence="6">
    <location>
        <begin position="50"/>
        <end position="72"/>
    </location>
</feature>
<evidence type="ECO:0000256" key="1">
    <source>
        <dbReference type="ARBA" id="ARBA00004651"/>
    </source>
</evidence>
<feature type="transmembrane region" description="Helical" evidence="6">
    <location>
        <begin position="365"/>
        <end position="390"/>
    </location>
</feature>
<keyword evidence="9" id="KW-1185">Reference proteome</keyword>
<feature type="transmembrane region" description="Helical" evidence="6">
    <location>
        <begin position="16"/>
        <end position="44"/>
    </location>
</feature>
<dbReference type="Pfam" id="PF07690">
    <property type="entry name" value="MFS_1"/>
    <property type="match status" value="1"/>
</dbReference>
<feature type="transmembrane region" description="Helical" evidence="6">
    <location>
        <begin position="330"/>
        <end position="353"/>
    </location>
</feature>
<gene>
    <name evidence="8" type="ORF">DEX24_03430</name>
</gene>
<evidence type="ECO:0000256" key="5">
    <source>
        <dbReference type="ARBA" id="ARBA00023136"/>
    </source>
</evidence>
<comment type="caution">
    <text evidence="8">The sequence shown here is derived from an EMBL/GenBank/DDBJ whole genome shotgun (WGS) entry which is preliminary data.</text>
</comment>